<proteinExistence type="predicted"/>
<accession>A0A1Q8QS21</accession>
<gene>
    <name evidence="2" type="ORF">DSOL_3232</name>
</gene>
<dbReference type="Pfam" id="PF19854">
    <property type="entry name" value="DUF6329"/>
    <property type="match status" value="1"/>
</dbReference>
<evidence type="ECO:0000313" key="3">
    <source>
        <dbReference type="Proteomes" id="UP000186102"/>
    </source>
</evidence>
<comment type="caution">
    <text evidence="2">The sequence shown here is derived from an EMBL/GenBank/DDBJ whole genome shotgun (WGS) entry which is preliminary data.</text>
</comment>
<dbReference type="STRING" id="1888891.DSOL_3232"/>
<dbReference type="EMBL" id="MLBF01000027">
    <property type="protein sequence ID" value="OLN30100.1"/>
    <property type="molecule type" value="Genomic_DNA"/>
</dbReference>
<evidence type="ECO:0000313" key="2">
    <source>
        <dbReference type="EMBL" id="OLN30100.1"/>
    </source>
</evidence>
<organism evidence="2 3">
    <name type="scientific">Desulfosporosinus metallidurans</name>
    <dbReference type="NCBI Taxonomy" id="1888891"/>
    <lineage>
        <taxon>Bacteria</taxon>
        <taxon>Bacillati</taxon>
        <taxon>Bacillota</taxon>
        <taxon>Clostridia</taxon>
        <taxon>Eubacteriales</taxon>
        <taxon>Desulfitobacteriaceae</taxon>
        <taxon>Desulfosporosinus</taxon>
    </lineage>
</organism>
<reference evidence="2 3" key="1">
    <citation type="submission" date="2016-09" db="EMBL/GenBank/DDBJ databases">
        <title>Complete genome of Desulfosporosinus sp. OL.</title>
        <authorList>
            <person name="Mardanov A."/>
            <person name="Beletsky A."/>
            <person name="Panova A."/>
            <person name="Karnachuk O."/>
            <person name="Ravin N."/>
        </authorList>
    </citation>
    <scope>NUCLEOTIDE SEQUENCE [LARGE SCALE GENOMIC DNA]</scope>
    <source>
        <strain evidence="2 3">OL</strain>
    </source>
</reference>
<sequence>MLKTKAIFERKTDDFEPKDCIIEKTVRLTAAKYDVFSKNMLADYDFIKDNIDLMHCDSQGAYHCLLVVGEDRPDGLLIESEGYGYGRYSAFLPNAADFLEAHPEQEQAKKEQQSAPDFKLQDLMRIPLEDIHLVHSDEDIELATIVELKSDTLTEAGRKEWADVLNADVVRIFDGIYGVQVECNGVDPQRLSDFSFMLAGQCSSQDYEKWVAQEPPEAPDMQMKQL</sequence>
<feature type="domain" description="DUF6329" evidence="1">
    <location>
        <begin position="60"/>
        <end position="98"/>
    </location>
</feature>
<dbReference type="InterPro" id="IPR046292">
    <property type="entry name" value="DUF6329"/>
</dbReference>
<dbReference type="OrthoDB" id="2166284at2"/>
<dbReference type="RefSeq" id="WP_075365753.1">
    <property type="nucleotide sequence ID" value="NZ_MLBF01000027.1"/>
</dbReference>
<protein>
    <recommendedName>
        <fullName evidence="1">DUF6329 domain-containing protein</fullName>
    </recommendedName>
</protein>
<evidence type="ECO:0000259" key="1">
    <source>
        <dbReference type="Pfam" id="PF19854"/>
    </source>
</evidence>
<dbReference type="Proteomes" id="UP000186102">
    <property type="component" value="Unassembled WGS sequence"/>
</dbReference>
<dbReference type="AlphaFoldDB" id="A0A1Q8QS21"/>
<name>A0A1Q8QS21_9FIRM</name>
<keyword evidence="3" id="KW-1185">Reference proteome</keyword>